<name>A0A9D1XKG7_9FIRM</name>
<accession>A0A9D1XKG7</accession>
<dbReference type="AlphaFoldDB" id="A0A9D1XKG7"/>
<proteinExistence type="predicted"/>
<sequence>MTGIYIITLAGSFIYNYLNGNQQAFYMGIVACLTPWLFPALMHILKIKMTDEVKILNVVFIYFASLIGSCLGGYHVAYFDKIVHFFSGILASIFAVFIFTLIKKQTHISNKQDYIIFLIFIVAVNLSIAVIWEFYEYGMLIFFNNDCINHYSTGVHDSLTDMICAFLGGLIVLGYVISYYRKDKQNWVINMVQRFYNKNIETFSKL</sequence>
<keyword evidence="1" id="KW-0812">Transmembrane</keyword>
<evidence type="ECO:0000256" key="1">
    <source>
        <dbReference type="SAM" id="Phobius"/>
    </source>
</evidence>
<comment type="caution">
    <text evidence="2">The sequence shown here is derived from an EMBL/GenBank/DDBJ whole genome shotgun (WGS) entry which is preliminary data.</text>
</comment>
<dbReference type="InterPro" id="IPR014509">
    <property type="entry name" value="YjdF-like"/>
</dbReference>
<feature type="transmembrane region" description="Helical" evidence="1">
    <location>
        <begin position="24"/>
        <end position="43"/>
    </location>
</feature>
<feature type="transmembrane region" description="Helical" evidence="1">
    <location>
        <begin position="82"/>
        <end position="102"/>
    </location>
</feature>
<feature type="transmembrane region" description="Helical" evidence="1">
    <location>
        <begin position="114"/>
        <end position="135"/>
    </location>
</feature>
<keyword evidence="1" id="KW-0472">Membrane</keyword>
<organism evidence="2 3">
    <name type="scientific">Candidatus Erysipelatoclostridium merdavium</name>
    <dbReference type="NCBI Taxonomy" id="2838566"/>
    <lineage>
        <taxon>Bacteria</taxon>
        <taxon>Bacillati</taxon>
        <taxon>Bacillota</taxon>
        <taxon>Erysipelotrichia</taxon>
        <taxon>Erysipelotrichales</taxon>
        <taxon>Erysipelotrichales incertae sedis</taxon>
    </lineage>
</organism>
<dbReference type="Proteomes" id="UP000886724">
    <property type="component" value="Unassembled WGS sequence"/>
</dbReference>
<evidence type="ECO:0000313" key="3">
    <source>
        <dbReference type="Proteomes" id="UP000886724"/>
    </source>
</evidence>
<feature type="transmembrane region" description="Helical" evidence="1">
    <location>
        <begin position="159"/>
        <end position="180"/>
    </location>
</feature>
<dbReference type="EMBL" id="DXET01000088">
    <property type="protein sequence ID" value="HIX81092.1"/>
    <property type="molecule type" value="Genomic_DNA"/>
</dbReference>
<protein>
    <submittedName>
        <fullName evidence="2">DUF2238 domain-containing protein</fullName>
    </submittedName>
</protein>
<gene>
    <name evidence="2" type="ORF">H9980_03845</name>
</gene>
<reference evidence="2" key="1">
    <citation type="journal article" date="2021" name="PeerJ">
        <title>Extensive microbial diversity within the chicken gut microbiome revealed by metagenomics and culture.</title>
        <authorList>
            <person name="Gilroy R."/>
            <person name="Ravi A."/>
            <person name="Getino M."/>
            <person name="Pursley I."/>
            <person name="Horton D.L."/>
            <person name="Alikhan N.F."/>
            <person name="Baker D."/>
            <person name="Gharbi K."/>
            <person name="Hall N."/>
            <person name="Watson M."/>
            <person name="Adriaenssens E.M."/>
            <person name="Foster-Nyarko E."/>
            <person name="Jarju S."/>
            <person name="Secka A."/>
            <person name="Antonio M."/>
            <person name="Oren A."/>
            <person name="Chaudhuri R.R."/>
            <person name="La Ragione R."/>
            <person name="Hildebrand F."/>
            <person name="Pallen M.J."/>
        </authorList>
    </citation>
    <scope>NUCLEOTIDE SEQUENCE</scope>
    <source>
        <strain evidence="2">ChiGjej1B1-14440</strain>
    </source>
</reference>
<feature type="transmembrane region" description="Helical" evidence="1">
    <location>
        <begin position="55"/>
        <end position="76"/>
    </location>
</feature>
<evidence type="ECO:0000313" key="2">
    <source>
        <dbReference type="EMBL" id="HIX81092.1"/>
    </source>
</evidence>
<keyword evidence="1" id="KW-1133">Transmembrane helix</keyword>
<reference evidence="2" key="2">
    <citation type="submission" date="2021-04" db="EMBL/GenBank/DDBJ databases">
        <authorList>
            <person name="Gilroy R."/>
        </authorList>
    </citation>
    <scope>NUCLEOTIDE SEQUENCE</scope>
    <source>
        <strain evidence="2">ChiGjej1B1-14440</strain>
    </source>
</reference>
<dbReference type="Pfam" id="PF09997">
    <property type="entry name" value="DUF2238"/>
    <property type="match status" value="1"/>
</dbReference>